<name>A0A222G8Q9_9GAMM</name>
<comment type="similarity">
    <text evidence="1">Belongs to the short-chain dehydrogenases/reductases (SDR) family.</text>
</comment>
<dbReference type="InterPro" id="IPR050259">
    <property type="entry name" value="SDR"/>
</dbReference>
<accession>A0A222G8Q9</accession>
<dbReference type="PROSITE" id="PS00061">
    <property type="entry name" value="ADH_SHORT"/>
    <property type="match status" value="1"/>
</dbReference>
<dbReference type="InterPro" id="IPR020904">
    <property type="entry name" value="Sc_DH/Rdtase_CS"/>
</dbReference>
<protein>
    <submittedName>
        <fullName evidence="2">NAD(P)-dependent oxidoreductase</fullName>
    </submittedName>
</protein>
<dbReference type="Pfam" id="PF13561">
    <property type="entry name" value="adh_short_C2"/>
    <property type="match status" value="1"/>
</dbReference>
<dbReference type="FunFam" id="3.40.50.720:FF:000084">
    <property type="entry name" value="Short-chain dehydrogenase reductase"/>
    <property type="match status" value="1"/>
</dbReference>
<proteinExistence type="inferred from homology"/>
<dbReference type="SUPFAM" id="SSF51735">
    <property type="entry name" value="NAD(P)-binding Rossmann-fold domains"/>
    <property type="match status" value="1"/>
</dbReference>
<keyword evidence="3" id="KW-1185">Reference proteome</keyword>
<gene>
    <name evidence="2" type="ORF">B5D82_11245</name>
</gene>
<dbReference type="KEGG" id="cber:B5D82_11245"/>
<dbReference type="PRINTS" id="PR00081">
    <property type="entry name" value="GDHRDH"/>
</dbReference>
<evidence type="ECO:0000313" key="2">
    <source>
        <dbReference type="EMBL" id="ASP48285.1"/>
    </source>
</evidence>
<dbReference type="CDD" id="cd05233">
    <property type="entry name" value="SDR_c"/>
    <property type="match status" value="1"/>
</dbReference>
<dbReference type="InterPro" id="IPR036291">
    <property type="entry name" value="NAD(P)-bd_dom_sf"/>
</dbReference>
<dbReference type="EMBL" id="CP020465">
    <property type="protein sequence ID" value="ASP48285.1"/>
    <property type="molecule type" value="Genomic_DNA"/>
</dbReference>
<evidence type="ECO:0000256" key="1">
    <source>
        <dbReference type="ARBA" id="ARBA00006484"/>
    </source>
</evidence>
<dbReference type="AlphaFoldDB" id="A0A222G8Q9"/>
<dbReference type="RefSeq" id="WP_081151600.1">
    <property type="nucleotide sequence ID" value="NZ_CP020465.1"/>
</dbReference>
<organism evidence="2 3">
    <name type="scientific">Cognaticolwellia beringensis</name>
    <dbReference type="NCBI Taxonomy" id="1967665"/>
    <lineage>
        <taxon>Bacteria</taxon>
        <taxon>Pseudomonadati</taxon>
        <taxon>Pseudomonadota</taxon>
        <taxon>Gammaproteobacteria</taxon>
        <taxon>Alteromonadales</taxon>
        <taxon>Colwelliaceae</taxon>
        <taxon>Cognaticolwellia</taxon>
    </lineage>
</organism>
<dbReference type="GO" id="GO:0032787">
    <property type="term" value="P:monocarboxylic acid metabolic process"/>
    <property type="evidence" value="ECO:0007669"/>
    <property type="project" value="UniProtKB-ARBA"/>
</dbReference>
<evidence type="ECO:0000313" key="3">
    <source>
        <dbReference type="Proteomes" id="UP000202259"/>
    </source>
</evidence>
<dbReference type="PANTHER" id="PTHR42879">
    <property type="entry name" value="3-OXOACYL-(ACYL-CARRIER-PROTEIN) REDUCTASE"/>
    <property type="match status" value="1"/>
</dbReference>
<dbReference type="InterPro" id="IPR002347">
    <property type="entry name" value="SDR_fam"/>
</dbReference>
<dbReference type="Proteomes" id="UP000202259">
    <property type="component" value="Chromosome"/>
</dbReference>
<sequence>MHIFDNKIIIVTGAGQGIGQGVSRRFARAGGTVIVADINVDAGQQTANSLQALGGKGYYIPYDLFDVNGGEKLVDQVVAQFGQVDVLVNNAYPTGLIPPGPIESKPMDGYYKTMQAGFFAIVNIMNAVFPHMKERQFGRIINMCSLNGVNAHKYTAEYNASKEAVRAFSRTAAVEWMQHGITTNIICPGAMSEAAKRFMEKEPEMMAEMLSQNPAGRMGDPEQDIGGATLLLASDDAQYINGNTIFVDGGSHINGVNWSPKNK</sequence>
<dbReference type="Gene3D" id="3.40.50.720">
    <property type="entry name" value="NAD(P)-binding Rossmann-like Domain"/>
    <property type="match status" value="1"/>
</dbReference>
<reference evidence="2 3" key="1">
    <citation type="submission" date="2017-08" db="EMBL/GenBank/DDBJ databases">
        <title>Complete genome of Colwellia sp. NB097-1, a psychrophile bacterium ioslated from Bering Sea.</title>
        <authorList>
            <person name="Chen X."/>
        </authorList>
    </citation>
    <scope>NUCLEOTIDE SEQUENCE [LARGE SCALE GENOMIC DNA]</scope>
    <source>
        <strain evidence="2 3">NB097-1</strain>
    </source>
</reference>
<dbReference type="OrthoDB" id="9787298at2"/>
<dbReference type="PRINTS" id="PR00080">
    <property type="entry name" value="SDRFAMILY"/>
</dbReference>